<dbReference type="AlphaFoldDB" id="A0A645FKH3"/>
<evidence type="ECO:0000313" key="2">
    <source>
        <dbReference type="EMBL" id="MPN12703.1"/>
    </source>
</evidence>
<evidence type="ECO:0000256" key="1">
    <source>
        <dbReference type="SAM" id="MobiDB-lite"/>
    </source>
</evidence>
<comment type="caution">
    <text evidence="2">The sequence shown here is derived from an EMBL/GenBank/DDBJ whole genome shotgun (WGS) entry which is preliminary data.</text>
</comment>
<dbReference type="EMBL" id="VSSQ01059101">
    <property type="protein sequence ID" value="MPN12703.1"/>
    <property type="molecule type" value="Genomic_DNA"/>
</dbReference>
<reference evidence="2" key="1">
    <citation type="submission" date="2019-08" db="EMBL/GenBank/DDBJ databases">
        <authorList>
            <person name="Kucharzyk K."/>
            <person name="Murdoch R.W."/>
            <person name="Higgins S."/>
            <person name="Loffler F."/>
        </authorList>
    </citation>
    <scope>NUCLEOTIDE SEQUENCE</scope>
</reference>
<proteinExistence type="predicted"/>
<organism evidence="2">
    <name type="scientific">bioreactor metagenome</name>
    <dbReference type="NCBI Taxonomy" id="1076179"/>
    <lineage>
        <taxon>unclassified sequences</taxon>
        <taxon>metagenomes</taxon>
        <taxon>ecological metagenomes</taxon>
    </lineage>
</organism>
<feature type="compositionally biased region" description="Basic and acidic residues" evidence="1">
    <location>
        <begin position="31"/>
        <end position="40"/>
    </location>
</feature>
<name>A0A645FKH3_9ZZZZ</name>
<feature type="region of interest" description="Disordered" evidence="1">
    <location>
        <begin position="1"/>
        <end position="68"/>
    </location>
</feature>
<accession>A0A645FKH3</accession>
<gene>
    <name evidence="2" type="ORF">SDC9_160022</name>
</gene>
<protein>
    <submittedName>
        <fullName evidence="2">Uncharacterized protein</fullName>
    </submittedName>
</protein>
<sequence>MIPALNQCAESHKHDSQGDGLNAATGGDGAGPHEHEEHNQQQRCRSQFADWQGIESRSSGRNRLKERT</sequence>